<name>A0A367YX91_9ACTN</name>
<reference evidence="3 4" key="1">
    <citation type="submission" date="2018-07" db="EMBL/GenBank/DDBJ databases">
        <title>Desertimonas flava gen. nov. sp. nov.</title>
        <authorList>
            <person name="Liu S."/>
        </authorList>
    </citation>
    <scope>NUCLEOTIDE SEQUENCE [LARGE SCALE GENOMIC DNA]</scope>
    <source>
        <strain evidence="3 4">16Sb5-5</strain>
    </source>
</reference>
<dbReference type="GO" id="GO:0030975">
    <property type="term" value="F:thiamine binding"/>
    <property type="evidence" value="ECO:0007669"/>
    <property type="project" value="TreeGrafter"/>
</dbReference>
<dbReference type="PROSITE" id="PS51257">
    <property type="entry name" value="PROKAR_LIPOPROTEIN"/>
    <property type="match status" value="1"/>
</dbReference>
<dbReference type="AlphaFoldDB" id="A0A367YX91"/>
<dbReference type="Pfam" id="PF13416">
    <property type="entry name" value="SBP_bac_8"/>
    <property type="match status" value="1"/>
</dbReference>
<accession>A0A367YX91</accession>
<dbReference type="Proteomes" id="UP000252770">
    <property type="component" value="Unassembled WGS sequence"/>
</dbReference>
<organism evidence="3 4">
    <name type="scientific">Desertihabitans brevis</name>
    <dbReference type="NCBI Taxonomy" id="2268447"/>
    <lineage>
        <taxon>Bacteria</taxon>
        <taxon>Bacillati</taxon>
        <taxon>Actinomycetota</taxon>
        <taxon>Actinomycetes</taxon>
        <taxon>Propionibacteriales</taxon>
        <taxon>Propionibacteriaceae</taxon>
        <taxon>Desertihabitans</taxon>
    </lineage>
</organism>
<evidence type="ECO:0000313" key="4">
    <source>
        <dbReference type="Proteomes" id="UP000252770"/>
    </source>
</evidence>
<dbReference type="GO" id="GO:0030288">
    <property type="term" value="C:outer membrane-bounded periplasmic space"/>
    <property type="evidence" value="ECO:0007669"/>
    <property type="project" value="TreeGrafter"/>
</dbReference>
<protein>
    <submittedName>
        <fullName evidence="3">Extracellular solute-binding protein</fullName>
    </submittedName>
</protein>
<feature type="signal peptide" evidence="2">
    <location>
        <begin position="1"/>
        <end position="23"/>
    </location>
</feature>
<gene>
    <name evidence="3" type="ORF">DT076_03530</name>
</gene>
<dbReference type="RefSeq" id="WP_114125295.1">
    <property type="nucleotide sequence ID" value="NZ_QOUI01000002.1"/>
</dbReference>
<keyword evidence="4" id="KW-1185">Reference proteome</keyword>
<dbReference type="Gene3D" id="3.40.190.10">
    <property type="entry name" value="Periplasmic binding protein-like II"/>
    <property type="match status" value="2"/>
</dbReference>
<evidence type="ECO:0000313" key="3">
    <source>
        <dbReference type="EMBL" id="RCK70523.1"/>
    </source>
</evidence>
<evidence type="ECO:0000256" key="1">
    <source>
        <dbReference type="ARBA" id="ARBA00022729"/>
    </source>
</evidence>
<dbReference type="EMBL" id="QOUI01000002">
    <property type="protein sequence ID" value="RCK70523.1"/>
    <property type="molecule type" value="Genomic_DNA"/>
</dbReference>
<dbReference type="InterPro" id="IPR006059">
    <property type="entry name" value="SBP"/>
</dbReference>
<dbReference type="GO" id="GO:0015888">
    <property type="term" value="P:thiamine transport"/>
    <property type="evidence" value="ECO:0007669"/>
    <property type="project" value="TreeGrafter"/>
</dbReference>
<sequence>MERRIGLGLRRPAALLLAGTVLAALTACGGGGAAAPEGEEAPAGGGPLVVYTNSNSDGRGEWVTEQAAEAGFDIEIVGLGGADLTNRIIAEVNNPVGDVVYGLNTMYFEQLKAEQAITAHEPTWSGEVPPEAGDPVDGAYWPLVDQAILMAYDSSRVTDVPTDVSQLWIDPRFQGRYEVNTSLGQATPQLVVAGILAPYTDEQGQVSDEGWAAVEAYFANGDPAVEGTDLYARFDRGEVDYGVIPSGSVFSRDEEYGTQTAVVPSASGVPYVTEQIGIIAGTDQEQRAAEFIDWFGSAEVQGAFAAEFDAMPVNEVAAEQANPEVVELVGSVQRADIDYAVVREHIGEWVERIELEYLP</sequence>
<comment type="caution">
    <text evidence="3">The sequence shown here is derived from an EMBL/GenBank/DDBJ whole genome shotgun (WGS) entry which is preliminary data.</text>
</comment>
<evidence type="ECO:0000256" key="2">
    <source>
        <dbReference type="SAM" id="SignalP"/>
    </source>
</evidence>
<proteinExistence type="predicted"/>
<feature type="chain" id="PRO_5038642750" evidence="2">
    <location>
        <begin position="24"/>
        <end position="359"/>
    </location>
</feature>
<keyword evidence="1 2" id="KW-0732">Signal</keyword>
<dbReference type="PANTHER" id="PTHR30006:SF2">
    <property type="entry name" value="ABC TRANSPORTER SUBSTRATE-BINDING PROTEIN"/>
    <property type="match status" value="1"/>
</dbReference>
<dbReference type="SUPFAM" id="SSF53850">
    <property type="entry name" value="Periplasmic binding protein-like II"/>
    <property type="match status" value="1"/>
</dbReference>
<dbReference type="GO" id="GO:0030976">
    <property type="term" value="F:thiamine pyrophosphate binding"/>
    <property type="evidence" value="ECO:0007669"/>
    <property type="project" value="TreeGrafter"/>
</dbReference>
<dbReference type="PANTHER" id="PTHR30006">
    <property type="entry name" value="THIAMINE-BINDING PERIPLASMIC PROTEIN-RELATED"/>
    <property type="match status" value="1"/>
</dbReference>